<evidence type="ECO:0000256" key="6">
    <source>
        <dbReference type="ARBA" id="ARBA00023136"/>
    </source>
</evidence>
<keyword evidence="10" id="KW-1185">Reference proteome</keyword>
<comment type="similarity">
    <text evidence="7">Belongs to the binding-protein-dependent transport system permease family.</text>
</comment>
<evidence type="ECO:0000256" key="3">
    <source>
        <dbReference type="ARBA" id="ARBA00022475"/>
    </source>
</evidence>
<dbReference type="GO" id="GO:0005886">
    <property type="term" value="C:plasma membrane"/>
    <property type="evidence" value="ECO:0007669"/>
    <property type="project" value="UniProtKB-SubCell"/>
</dbReference>
<evidence type="ECO:0000313" key="10">
    <source>
        <dbReference type="Proteomes" id="UP000193900"/>
    </source>
</evidence>
<dbReference type="InterPro" id="IPR000515">
    <property type="entry name" value="MetI-like"/>
</dbReference>
<proteinExistence type="inferred from homology"/>
<evidence type="ECO:0000256" key="4">
    <source>
        <dbReference type="ARBA" id="ARBA00022692"/>
    </source>
</evidence>
<sequence length="294" mass="31622">MLRRAVIDLVLVGPAALALVVFIFLPVAVVVVLSFTDYQFGATRFEWVGLGNYADLFGSRLGRNALINTLVYAAIVIPASVGLGLLVALGLHGIAHTVPRVSAVLRAVYFLPVAATLVAMAVAWQMLLHPSLGLVNQWLAGLGLPSRQWLSDRGLVLYTLAAIGVWQSVGYNMVLFLAGLAAIPPTLYDAAAVDGAEGGWSRFWVVTWPMLGPTTLFVMIVTAANAFRVFETVATMTQGGPAFASDTIVYALYREGFVYFKAGYASAITVVFFAALLLLTAIQIAVVERRVHYR</sequence>
<dbReference type="CDD" id="cd06261">
    <property type="entry name" value="TM_PBP2"/>
    <property type="match status" value="1"/>
</dbReference>
<evidence type="ECO:0000313" key="9">
    <source>
        <dbReference type="EMBL" id="SLN75005.1"/>
    </source>
</evidence>
<dbReference type="PANTHER" id="PTHR30193">
    <property type="entry name" value="ABC TRANSPORTER PERMEASE PROTEIN"/>
    <property type="match status" value="1"/>
</dbReference>
<feature type="transmembrane region" description="Helical" evidence="7">
    <location>
        <begin position="155"/>
        <end position="183"/>
    </location>
</feature>
<accession>A0A1Y5TW76</accession>
<gene>
    <name evidence="9" type="primary">ugpA_2</name>
    <name evidence="9" type="ORF">ROA7023_03870</name>
</gene>
<feature type="transmembrane region" description="Helical" evidence="7">
    <location>
        <begin position="9"/>
        <end position="35"/>
    </location>
</feature>
<dbReference type="AlphaFoldDB" id="A0A1Y5TW76"/>
<organism evidence="9 10">
    <name type="scientific">Roseisalinus antarcticus</name>
    <dbReference type="NCBI Taxonomy" id="254357"/>
    <lineage>
        <taxon>Bacteria</taxon>
        <taxon>Pseudomonadati</taxon>
        <taxon>Pseudomonadota</taxon>
        <taxon>Alphaproteobacteria</taxon>
        <taxon>Rhodobacterales</taxon>
        <taxon>Roseobacteraceae</taxon>
        <taxon>Roseisalinus</taxon>
    </lineage>
</organism>
<dbReference type="SUPFAM" id="SSF161098">
    <property type="entry name" value="MetI-like"/>
    <property type="match status" value="1"/>
</dbReference>
<name>A0A1Y5TW76_9RHOB</name>
<dbReference type="InterPro" id="IPR035906">
    <property type="entry name" value="MetI-like_sf"/>
</dbReference>
<dbReference type="Gene3D" id="1.10.3720.10">
    <property type="entry name" value="MetI-like"/>
    <property type="match status" value="1"/>
</dbReference>
<dbReference type="Proteomes" id="UP000193900">
    <property type="component" value="Unassembled WGS sequence"/>
</dbReference>
<protein>
    <submittedName>
        <fullName evidence="9">sn-glycerol-3-phosphate transport system permease protein UgpA</fullName>
    </submittedName>
</protein>
<comment type="subcellular location">
    <subcellularLocation>
        <location evidence="1 7">Cell membrane</location>
        <topology evidence="1 7">Multi-pass membrane protein</topology>
    </subcellularLocation>
</comment>
<keyword evidence="4 7" id="KW-0812">Transmembrane</keyword>
<feature type="transmembrane region" description="Helical" evidence="7">
    <location>
        <begin position="107"/>
        <end position="127"/>
    </location>
</feature>
<dbReference type="InterPro" id="IPR051393">
    <property type="entry name" value="ABC_transporter_permease"/>
</dbReference>
<keyword evidence="6 7" id="KW-0472">Membrane</keyword>
<keyword evidence="5 7" id="KW-1133">Transmembrane helix</keyword>
<evidence type="ECO:0000256" key="2">
    <source>
        <dbReference type="ARBA" id="ARBA00022448"/>
    </source>
</evidence>
<evidence type="ECO:0000256" key="5">
    <source>
        <dbReference type="ARBA" id="ARBA00022989"/>
    </source>
</evidence>
<keyword evidence="2 7" id="KW-0813">Transport</keyword>
<feature type="domain" description="ABC transmembrane type-1" evidence="8">
    <location>
        <begin position="66"/>
        <end position="283"/>
    </location>
</feature>
<feature type="transmembrane region" description="Helical" evidence="7">
    <location>
        <begin position="70"/>
        <end position="95"/>
    </location>
</feature>
<feature type="transmembrane region" description="Helical" evidence="7">
    <location>
        <begin position="262"/>
        <end position="287"/>
    </location>
</feature>
<dbReference type="PROSITE" id="PS50928">
    <property type="entry name" value="ABC_TM1"/>
    <property type="match status" value="1"/>
</dbReference>
<feature type="transmembrane region" description="Helical" evidence="7">
    <location>
        <begin position="203"/>
        <end position="227"/>
    </location>
</feature>
<evidence type="ECO:0000259" key="8">
    <source>
        <dbReference type="PROSITE" id="PS50928"/>
    </source>
</evidence>
<dbReference type="EMBL" id="FWFZ01000033">
    <property type="protein sequence ID" value="SLN75005.1"/>
    <property type="molecule type" value="Genomic_DNA"/>
</dbReference>
<evidence type="ECO:0000256" key="7">
    <source>
        <dbReference type="RuleBase" id="RU363032"/>
    </source>
</evidence>
<dbReference type="PANTHER" id="PTHR30193:SF37">
    <property type="entry name" value="INNER MEMBRANE ABC TRANSPORTER PERMEASE PROTEIN YCJO"/>
    <property type="match status" value="1"/>
</dbReference>
<dbReference type="GO" id="GO:0055085">
    <property type="term" value="P:transmembrane transport"/>
    <property type="evidence" value="ECO:0007669"/>
    <property type="project" value="InterPro"/>
</dbReference>
<keyword evidence="3" id="KW-1003">Cell membrane</keyword>
<evidence type="ECO:0000256" key="1">
    <source>
        <dbReference type="ARBA" id="ARBA00004651"/>
    </source>
</evidence>
<reference evidence="9 10" key="1">
    <citation type="submission" date="2017-03" db="EMBL/GenBank/DDBJ databases">
        <authorList>
            <person name="Afonso C.L."/>
            <person name="Miller P.J."/>
            <person name="Scott M.A."/>
            <person name="Spackman E."/>
            <person name="Goraichik I."/>
            <person name="Dimitrov K.M."/>
            <person name="Suarez D.L."/>
            <person name="Swayne D.E."/>
        </authorList>
    </citation>
    <scope>NUCLEOTIDE SEQUENCE [LARGE SCALE GENOMIC DNA]</scope>
    <source>
        <strain evidence="9 10">CECT 7023</strain>
    </source>
</reference>
<dbReference type="Pfam" id="PF00528">
    <property type="entry name" value="BPD_transp_1"/>
    <property type="match status" value="1"/>
</dbReference>